<evidence type="ECO:0000313" key="1">
    <source>
        <dbReference type="EMBL" id="JAH01198.1"/>
    </source>
</evidence>
<sequence>MLETEPLMIQAKAEVKTTSGF</sequence>
<dbReference type="AlphaFoldDB" id="A0A0E9PBG8"/>
<protein>
    <submittedName>
        <fullName evidence="1">Uncharacterized protein</fullName>
    </submittedName>
</protein>
<dbReference type="EMBL" id="GBXM01107379">
    <property type="protein sequence ID" value="JAH01198.1"/>
    <property type="molecule type" value="Transcribed_RNA"/>
</dbReference>
<organism evidence="1">
    <name type="scientific">Anguilla anguilla</name>
    <name type="common">European freshwater eel</name>
    <name type="synonym">Muraena anguilla</name>
    <dbReference type="NCBI Taxonomy" id="7936"/>
    <lineage>
        <taxon>Eukaryota</taxon>
        <taxon>Metazoa</taxon>
        <taxon>Chordata</taxon>
        <taxon>Craniata</taxon>
        <taxon>Vertebrata</taxon>
        <taxon>Euteleostomi</taxon>
        <taxon>Actinopterygii</taxon>
        <taxon>Neopterygii</taxon>
        <taxon>Teleostei</taxon>
        <taxon>Anguilliformes</taxon>
        <taxon>Anguillidae</taxon>
        <taxon>Anguilla</taxon>
    </lineage>
</organism>
<accession>A0A0E9PBG8</accession>
<reference evidence="1" key="2">
    <citation type="journal article" date="2015" name="Fish Shellfish Immunol.">
        <title>Early steps in the European eel (Anguilla anguilla)-Vibrio vulnificus interaction in the gills: Role of the RtxA13 toxin.</title>
        <authorList>
            <person name="Callol A."/>
            <person name="Pajuelo D."/>
            <person name="Ebbesson L."/>
            <person name="Teles M."/>
            <person name="MacKenzie S."/>
            <person name="Amaro C."/>
        </authorList>
    </citation>
    <scope>NUCLEOTIDE SEQUENCE</scope>
</reference>
<dbReference type="EMBL" id="GBXM01051255">
    <property type="protein sequence ID" value="JAH57322.1"/>
    <property type="molecule type" value="Transcribed_RNA"/>
</dbReference>
<reference evidence="1" key="1">
    <citation type="submission" date="2014-11" db="EMBL/GenBank/DDBJ databases">
        <authorList>
            <person name="Amaro Gonzalez C."/>
        </authorList>
    </citation>
    <scope>NUCLEOTIDE SEQUENCE</scope>
</reference>
<name>A0A0E9PBG8_ANGAN</name>
<proteinExistence type="predicted"/>